<dbReference type="RefSeq" id="WP_322442700.1">
    <property type="nucleotide sequence ID" value="NZ_JAXOTQ010000040.1"/>
</dbReference>
<gene>
    <name evidence="2" type="ORF">U2F25_26890</name>
</gene>
<proteinExistence type="predicted"/>
<accession>A0ABU5JKW7</accession>
<evidence type="ECO:0000313" key="3">
    <source>
        <dbReference type="Proteomes" id="UP001290101"/>
    </source>
</evidence>
<keyword evidence="3" id="KW-1185">Reference proteome</keyword>
<dbReference type="SUPFAM" id="SSF56112">
    <property type="entry name" value="Protein kinase-like (PK-like)"/>
    <property type="match status" value="1"/>
</dbReference>
<name>A0ABU5JKW7_9ACTN</name>
<reference evidence="2 3" key="1">
    <citation type="submission" date="2023-12" db="EMBL/GenBank/DDBJ databases">
        <title>Micromonospora sp. nov., isolated from Atacama Desert.</title>
        <authorList>
            <person name="Carro L."/>
            <person name="Golinska P."/>
            <person name="Klenk H.-P."/>
            <person name="Goodfellow M."/>
        </authorList>
    </citation>
    <scope>NUCLEOTIDE SEQUENCE [LARGE SCALE GENOMIC DNA]</scope>
    <source>
        <strain evidence="2 3">4G53</strain>
    </source>
</reference>
<organism evidence="2 3">
    <name type="scientific">Micromonospora sicca</name>
    <dbReference type="NCBI Taxonomy" id="2202420"/>
    <lineage>
        <taxon>Bacteria</taxon>
        <taxon>Bacillati</taxon>
        <taxon>Actinomycetota</taxon>
        <taxon>Actinomycetes</taxon>
        <taxon>Micromonosporales</taxon>
        <taxon>Micromonosporaceae</taxon>
        <taxon>Micromonospora</taxon>
    </lineage>
</organism>
<evidence type="ECO:0000313" key="2">
    <source>
        <dbReference type="EMBL" id="MDZ5493053.1"/>
    </source>
</evidence>
<sequence length="309" mass="33601">MSTTQWTRPTVDVLRQHLLAETGSTMTASEVIRIWELSGVERLHLSNGASMIFKFAVTPFTTEADILINLAGHGIPVVAVKAWAVRDHTLGMLTEDLGVPVRLATENDAATAAVRLHAIPSLGYLDTFDEEALTSLPERGLAALAALQREGRFLNAKDIKRALQRLAPLARTRAVGAERPPFGVCHGEFHPTSLHVGTDGTRLLDLAKAFNGPGLLDLATWFGTRAPAKPQSLNRLIHAYIHVGAHPDAASCRGGLPADQWALGWHRIWAAHWFLAHAAARHHGRMTDDAHRSIIRRQLTGAVTLLTSS</sequence>
<dbReference type="Proteomes" id="UP001290101">
    <property type="component" value="Unassembled WGS sequence"/>
</dbReference>
<protein>
    <submittedName>
        <fullName evidence="2">Phosphotransferase</fullName>
    </submittedName>
</protein>
<dbReference type="InterPro" id="IPR011009">
    <property type="entry name" value="Kinase-like_dom_sf"/>
</dbReference>
<dbReference type="EMBL" id="JAXOTQ010000040">
    <property type="protein sequence ID" value="MDZ5493053.1"/>
    <property type="molecule type" value="Genomic_DNA"/>
</dbReference>
<evidence type="ECO:0000259" key="1">
    <source>
        <dbReference type="Pfam" id="PF01636"/>
    </source>
</evidence>
<dbReference type="InterPro" id="IPR002575">
    <property type="entry name" value="Aminoglycoside_PTrfase"/>
</dbReference>
<comment type="caution">
    <text evidence="2">The sequence shown here is derived from an EMBL/GenBank/DDBJ whole genome shotgun (WGS) entry which is preliminary data.</text>
</comment>
<dbReference type="Pfam" id="PF01636">
    <property type="entry name" value="APH"/>
    <property type="match status" value="1"/>
</dbReference>
<feature type="domain" description="Aminoglycoside phosphotransferase" evidence="1">
    <location>
        <begin position="60"/>
        <end position="245"/>
    </location>
</feature>